<protein>
    <submittedName>
        <fullName evidence="8">Major facilitator superfamily MFS_1 transporter</fullName>
    </submittedName>
</protein>
<dbReference type="GO" id="GO:0005886">
    <property type="term" value="C:plasma membrane"/>
    <property type="evidence" value="ECO:0007669"/>
    <property type="project" value="UniProtKB-SubCell"/>
</dbReference>
<dbReference type="PROSITE" id="PS50850">
    <property type="entry name" value="MFS"/>
    <property type="match status" value="1"/>
</dbReference>
<evidence type="ECO:0000256" key="2">
    <source>
        <dbReference type="ARBA" id="ARBA00022448"/>
    </source>
</evidence>
<feature type="domain" description="Major facilitator superfamily (MFS) profile" evidence="7">
    <location>
        <begin position="24"/>
        <end position="415"/>
    </location>
</feature>
<proteinExistence type="predicted"/>
<dbReference type="eggNOG" id="COG2271">
    <property type="taxonomic scope" value="Bacteria"/>
</dbReference>
<sequence>MIKEMMRTVNVKSKEHTLQIAWKMLIWLLLAQIMVSFVGRSLAPLTILIGEDLSLSNTQIGLLPAALFLGQSLAAIPSGLLVDRLGSKKQLFGTIALLGVSFILISFTTQFYLLLIVVVIGGGAYAAMHPTTNRGILYWFPQRSRGTAMGIKQMGITAGSALAAMFLLPLAKELGWRPALFISCLVLLAVGVLVSYRYQDPADSMAKKDALLTKGKFQEDLRKILQNKQVLLLSISAMGLQGAQLCLTTYIILFAFEKLEMTLILAGLLLVLAEIGGSVGRVAWGTISDKYFAGNRMIIMFIVTVLTGMCALVCAVLLPATPLIVVLCTVFIFGFSISGYNGVWMTIIVELVQKEISGIATGVTITISSWGVLIIPPLFGYIVDISGSFSKGWLFIASLMAVVVLLLKQTTNHTEVKGVDEVVD</sequence>
<dbReference type="Pfam" id="PF07690">
    <property type="entry name" value="MFS_1"/>
    <property type="match status" value="1"/>
</dbReference>
<dbReference type="EMBL" id="AFPZ01000067">
    <property type="protein sequence ID" value="EGQ25700.1"/>
    <property type="molecule type" value="Genomic_DNA"/>
</dbReference>
<evidence type="ECO:0000256" key="6">
    <source>
        <dbReference type="SAM" id="Phobius"/>
    </source>
</evidence>
<evidence type="ECO:0000259" key="7">
    <source>
        <dbReference type="PROSITE" id="PS50850"/>
    </source>
</evidence>
<feature type="transmembrane region" description="Helical" evidence="6">
    <location>
        <begin position="180"/>
        <end position="198"/>
    </location>
</feature>
<reference evidence="8 9" key="1">
    <citation type="submission" date="2011-04" db="EMBL/GenBank/DDBJ databases">
        <authorList>
            <person name="Muzny D."/>
            <person name="Qin X."/>
            <person name="Deng J."/>
            <person name="Jiang H."/>
            <person name="Liu Y."/>
            <person name="Qu J."/>
            <person name="Song X.-Z."/>
            <person name="Zhang L."/>
            <person name="Thornton R."/>
            <person name="Coyle M."/>
            <person name="Francisco L."/>
            <person name="Jackson L."/>
            <person name="Javaid M."/>
            <person name="Korchina V."/>
            <person name="Kovar C."/>
            <person name="Mata R."/>
            <person name="Mathew T."/>
            <person name="Ngo R."/>
            <person name="Nguyen L."/>
            <person name="Nguyen N."/>
            <person name="Okwuonu G."/>
            <person name="Ongeri F."/>
            <person name="Pham C."/>
            <person name="Simmons D."/>
            <person name="Wilczek-Boney K."/>
            <person name="Hale W."/>
            <person name="Jakkamsetti A."/>
            <person name="Pham P."/>
            <person name="Ruth R."/>
            <person name="San Lucas F."/>
            <person name="Warren J."/>
            <person name="Zhang J."/>
            <person name="Zhao Z."/>
            <person name="Zhou C."/>
            <person name="Zhu D."/>
            <person name="Lee S."/>
            <person name="Bess C."/>
            <person name="Blankenburg K."/>
            <person name="Forbes L."/>
            <person name="Fu Q."/>
            <person name="Gubbala S."/>
            <person name="Hirani K."/>
            <person name="Jayaseelan J.C."/>
            <person name="Lara F."/>
            <person name="Munidasa M."/>
            <person name="Palculict T."/>
            <person name="Patil S."/>
            <person name="Pu L.-L."/>
            <person name="Saada N."/>
            <person name="Tang L."/>
            <person name="Weissenberger G."/>
            <person name="Zhu Y."/>
            <person name="Hemphill L."/>
            <person name="Shang Y."/>
            <person name="Youmans B."/>
            <person name="Ayvaz T."/>
            <person name="Ross M."/>
            <person name="Santibanez J."/>
            <person name="Aqrawi P."/>
            <person name="Gross S."/>
            <person name="Joshi V."/>
            <person name="Fowler G."/>
            <person name="Nazareth L."/>
            <person name="Reid J."/>
            <person name="Worley K."/>
            <person name="Petrosino J."/>
            <person name="Highlander S."/>
            <person name="Gibbs R."/>
        </authorList>
    </citation>
    <scope>NUCLEOTIDE SEQUENCE [LARGE SCALE GENOMIC DNA]</scope>
    <source>
        <strain evidence="8 9">2681</strain>
    </source>
</reference>
<dbReference type="HOGENOM" id="CLU_001265_58_2_9"/>
<feature type="transmembrane region" description="Helical" evidence="6">
    <location>
        <begin position="20"/>
        <end position="39"/>
    </location>
</feature>
<feature type="transmembrane region" description="Helical" evidence="6">
    <location>
        <begin position="230"/>
        <end position="256"/>
    </location>
</feature>
<comment type="subcellular location">
    <subcellularLocation>
        <location evidence="1">Cell membrane</location>
        <topology evidence="1">Multi-pass membrane protein</topology>
    </subcellularLocation>
</comment>
<dbReference type="Gene3D" id="1.20.1250.20">
    <property type="entry name" value="MFS general substrate transporter like domains"/>
    <property type="match status" value="2"/>
</dbReference>
<feature type="transmembrane region" description="Helical" evidence="6">
    <location>
        <begin position="59"/>
        <end position="82"/>
    </location>
</feature>
<evidence type="ECO:0000313" key="9">
    <source>
        <dbReference type="Proteomes" id="UP000005316"/>
    </source>
</evidence>
<feature type="transmembrane region" description="Helical" evidence="6">
    <location>
        <begin position="111"/>
        <end position="128"/>
    </location>
</feature>
<gene>
    <name evidence="8" type="ORF">HMPREF9372_2073</name>
</gene>
<keyword evidence="2" id="KW-0813">Transport</keyword>
<feature type="transmembrane region" description="Helical" evidence="6">
    <location>
        <begin position="262"/>
        <end position="284"/>
    </location>
</feature>
<dbReference type="STRING" id="759851.SAMN04244570_3655"/>
<feature type="transmembrane region" description="Helical" evidence="6">
    <location>
        <begin position="359"/>
        <end position="383"/>
    </location>
</feature>
<feature type="transmembrane region" description="Helical" evidence="6">
    <location>
        <begin position="389"/>
        <end position="407"/>
    </location>
</feature>
<dbReference type="AlphaFoldDB" id="F9DTE2"/>
<feature type="transmembrane region" description="Helical" evidence="6">
    <location>
        <begin position="324"/>
        <end position="347"/>
    </location>
</feature>
<dbReference type="PANTHER" id="PTHR23527">
    <property type="entry name" value="BLL3282 PROTEIN"/>
    <property type="match status" value="1"/>
</dbReference>
<evidence type="ECO:0000256" key="3">
    <source>
        <dbReference type="ARBA" id="ARBA00022692"/>
    </source>
</evidence>
<keyword evidence="4 6" id="KW-1133">Transmembrane helix</keyword>
<evidence type="ECO:0000256" key="5">
    <source>
        <dbReference type="ARBA" id="ARBA00023136"/>
    </source>
</evidence>
<keyword evidence="5 6" id="KW-0472">Membrane</keyword>
<accession>F9DTE2</accession>
<dbReference type="InterPro" id="IPR052952">
    <property type="entry name" value="MFS-Transporter"/>
</dbReference>
<evidence type="ECO:0000256" key="1">
    <source>
        <dbReference type="ARBA" id="ARBA00004651"/>
    </source>
</evidence>
<dbReference type="SUPFAM" id="SSF103473">
    <property type="entry name" value="MFS general substrate transporter"/>
    <property type="match status" value="1"/>
</dbReference>
<dbReference type="Proteomes" id="UP000005316">
    <property type="component" value="Unassembled WGS sequence"/>
</dbReference>
<keyword evidence="3 6" id="KW-0812">Transmembrane</keyword>
<comment type="caution">
    <text evidence="8">The sequence shown here is derived from an EMBL/GenBank/DDBJ whole genome shotgun (WGS) entry which is preliminary data.</text>
</comment>
<dbReference type="InterPro" id="IPR020846">
    <property type="entry name" value="MFS_dom"/>
</dbReference>
<dbReference type="InterPro" id="IPR036259">
    <property type="entry name" value="MFS_trans_sf"/>
</dbReference>
<dbReference type="GO" id="GO:0022857">
    <property type="term" value="F:transmembrane transporter activity"/>
    <property type="evidence" value="ECO:0007669"/>
    <property type="project" value="InterPro"/>
</dbReference>
<name>F9DTE2_9BACL</name>
<evidence type="ECO:0000313" key="8">
    <source>
        <dbReference type="EMBL" id="EGQ25700.1"/>
    </source>
</evidence>
<dbReference type="InterPro" id="IPR011701">
    <property type="entry name" value="MFS"/>
</dbReference>
<organism evidence="8 9">
    <name type="scientific">Sporosarcina newyorkensis 2681</name>
    <dbReference type="NCBI Taxonomy" id="1027292"/>
    <lineage>
        <taxon>Bacteria</taxon>
        <taxon>Bacillati</taxon>
        <taxon>Bacillota</taxon>
        <taxon>Bacilli</taxon>
        <taxon>Bacillales</taxon>
        <taxon>Caryophanaceae</taxon>
        <taxon>Sporosarcina</taxon>
    </lineage>
</organism>
<feature type="transmembrane region" description="Helical" evidence="6">
    <location>
        <begin position="296"/>
        <end position="318"/>
    </location>
</feature>
<evidence type="ECO:0000256" key="4">
    <source>
        <dbReference type="ARBA" id="ARBA00022989"/>
    </source>
</evidence>
<dbReference type="PANTHER" id="PTHR23527:SF1">
    <property type="entry name" value="BLL3282 PROTEIN"/>
    <property type="match status" value="1"/>
</dbReference>